<protein>
    <submittedName>
        <fullName evidence="2">Uncharacterized protein</fullName>
    </submittedName>
</protein>
<dbReference type="GO" id="GO:0020037">
    <property type="term" value="F:heme binding"/>
    <property type="evidence" value="ECO:0007669"/>
    <property type="project" value="InterPro"/>
</dbReference>
<reference evidence="2" key="1">
    <citation type="submission" date="2020-11" db="EMBL/GenBank/DDBJ databases">
        <authorList>
            <person name="Tran Van P."/>
        </authorList>
    </citation>
    <scope>NUCLEOTIDE SEQUENCE</scope>
</reference>
<dbReference type="InterPro" id="IPR036396">
    <property type="entry name" value="Cyt_P450_sf"/>
</dbReference>
<name>A0A7R9CSN7_TIMPO</name>
<accession>A0A7R9CSN7</accession>
<keyword evidence="1" id="KW-0560">Oxidoreductase</keyword>
<dbReference type="EMBL" id="OD001420">
    <property type="protein sequence ID" value="CAD7401803.1"/>
    <property type="molecule type" value="Genomic_DNA"/>
</dbReference>
<dbReference type="GO" id="GO:0004497">
    <property type="term" value="F:monooxygenase activity"/>
    <property type="evidence" value="ECO:0007669"/>
    <property type="project" value="UniProtKB-KW"/>
</dbReference>
<dbReference type="SUPFAM" id="SSF48264">
    <property type="entry name" value="Cytochrome P450"/>
    <property type="match status" value="1"/>
</dbReference>
<keyword evidence="1" id="KW-0503">Monooxygenase</keyword>
<evidence type="ECO:0000313" key="2">
    <source>
        <dbReference type="EMBL" id="CAD7401803.1"/>
    </source>
</evidence>
<evidence type="ECO:0000256" key="1">
    <source>
        <dbReference type="ARBA" id="ARBA00023033"/>
    </source>
</evidence>
<gene>
    <name evidence="2" type="ORF">TPSB3V08_LOCUS3266</name>
</gene>
<organism evidence="2">
    <name type="scientific">Timema poppense</name>
    <name type="common">Walking stick</name>
    <dbReference type="NCBI Taxonomy" id="170557"/>
    <lineage>
        <taxon>Eukaryota</taxon>
        <taxon>Metazoa</taxon>
        <taxon>Ecdysozoa</taxon>
        <taxon>Arthropoda</taxon>
        <taxon>Hexapoda</taxon>
        <taxon>Insecta</taxon>
        <taxon>Pterygota</taxon>
        <taxon>Neoptera</taxon>
        <taxon>Polyneoptera</taxon>
        <taxon>Phasmatodea</taxon>
        <taxon>Timematodea</taxon>
        <taxon>Timematoidea</taxon>
        <taxon>Timematidae</taxon>
        <taxon>Timema</taxon>
    </lineage>
</organism>
<proteinExistence type="predicted"/>
<dbReference type="GO" id="GO:0005506">
    <property type="term" value="F:iron ion binding"/>
    <property type="evidence" value="ECO:0007669"/>
    <property type="project" value="InterPro"/>
</dbReference>
<dbReference type="AlphaFoldDB" id="A0A7R9CSN7"/>
<sequence>MCECENVTATSLQNGHHIRFYDCGPTPAVYCKHHSTISLFHTKFQLLEEKRRIVGQKGKKWRYIRMKLTPTFSSNKIKNMFCLVDAKAAELAEFVEQQSLKASRCIFSYTGATNF</sequence>
<dbReference type="Gene3D" id="1.10.630.10">
    <property type="entry name" value="Cytochrome P450"/>
    <property type="match status" value="1"/>
</dbReference>
<dbReference type="GO" id="GO:0016705">
    <property type="term" value="F:oxidoreductase activity, acting on paired donors, with incorporation or reduction of molecular oxygen"/>
    <property type="evidence" value="ECO:0007669"/>
    <property type="project" value="InterPro"/>
</dbReference>